<dbReference type="EMBL" id="SWJQ01000029">
    <property type="protein sequence ID" value="TRZ25263.1"/>
    <property type="molecule type" value="Genomic_DNA"/>
</dbReference>
<name>A0A8K1LTN5_9PASS</name>
<evidence type="ECO:0000313" key="2">
    <source>
        <dbReference type="Proteomes" id="UP000796761"/>
    </source>
</evidence>
<dbReference type="Proteomes" id="UP000796761">
    <property type="component" value="Unassembled WGS sequence"/>
</dbReference>
<accession>A0A8K1LTN5</accession>
<proteinExistence type="predicted"/>
<protein>
    <submittedName>
        <fullName evidence="1">Uncharacterized protein</fullName>
    </submittedName>
</protein>
<organism evidence="1 2">
    <name type="scientific">Zosterops borbonicus</name>
    <dbReference type="NCBI Taxonomy" id="364589"/>
    <lineage>
        <taxon>Eukaryota</taxon>
        <taxon>Metazoa</taxon>
        <taxon>Chordata</taxon>
        <taxon>Craniata</taxon>
        <taxon>Vertebrata</taxon>
        <taxon>Euteleostomi</taxon>
        <taxon>Archelosauria</taxon>
        <taxon>Archosauria</taxon>
        <taxon>Dinosauria</taxon>
        <taxon>Saurischia</taxon>
        <taxon>Theropoda</taxon>
        <taxon>Coelurosauria</taxon>
        <taxon>Aves</taxon>
        <taxon>Neognathae</taxon>
        <taxon>Neoaves</taxon>
        <taxon>Telluraves</taxon>
        <taxon>Australaves</taxon>
        <taxon>Passeriformes</taxon>
        <taxon>Sylvioidea</taxon>
        <taxon>Zosteropidae</taxon>
        <taxon>Zosterops</taxon>
    </lineage>
</organism>
<dbReference type="OrthoDB" id="10626458at2759"/>
<gene>
    <name evidence="1" type="ORF">HGM15179_001842</name>
</gene>
<reference evidence="1" key="1">
    <citation type="submission" date="2019-04" db="EMBL/GenBank/DDBJ databases">
        <title>Genome assembly of Zosterops borbonicus 15179.</title>
        <authorList>
            <person name="Leroy T."/>
            <person name="Anselmetti Y."/>
            <person name="Tilak M.-K."/>
            <person name="Nabholz B."/>
        </authorList>
    </citation>
    <scope>NUCLEOTIDE SEQUENCE</scope>
    <source>
        <strain evidence="1">HGM_15179</strain>
        <tissue evidence="1">Muscle</tissue>
    </source>
</reference>
<sequence length="156" mass="17399">MLKRLNVLPKLRGPELDIVKKNYFVSGICLVLIWECKTTLEEHVIQQFSFPGEKKAQGLHNSLTGGCSQWCQTLFPGNKGQDERKPGEVQVGFWENLFTEKVVRHWHKLLRAMVDSSVLEVFKKCVNVAPGDMVNGEHGSAGLMAGLCDLGGLFQS</sequence>
<dbReference type="AlphaFoldDB" id="A0A8K1LTN5"/>
<keyword evidence="2" id="KW-1185">Reference proteome</keyword>
<evidence type="ECO:0000313" key="1">
    <source>
        <dbReference type="EMBL" id="TRZ25263.1"/>
    </source>
</evidence>
<comment type="caution">
    <text evidence="1">The sequence shown here is derived from an EMBL/GenBank/DDBJ whole genome shotgun (WGS) entry which is preliminary data.</text>
</comment>